<gene>
    <name evidence="1" type="ORF">VV02_00135</name>
</gene>
<evidence type="ECO:0000313" key="2">
    <source>
        <dbReference type="Proteomes" id="UP000066480"/>
    </source>
</evidence>
<accession>A0A0K1JD54</accession>
<sequence>MHLGLDTPPLALRLLDQRWKLTLRLLEQRRWFVKKYNLVVQIYNKVALLRTPQNHPAATRRAIPLVE</sequence>
<name>A0A0K1JD54_9MICO</name>
<keyword evidence="2" id="KW-1185">Reference proteome</keyword>
<dbReference type="KEGG" id="lmoi:VV02_00135"/>
<protein>
    <submittedName>
        <fullName evidence="1">Uncharacterized protein</fullName>
    </submittedName>
</protein>
<dbReference type="EMBL" id="CP011112">
    <property type="protein sequence ID" value="AKU14647.1"/>
    <property type="molecule type" value="Genomic_DNA"/>
</dbReference>
<reference evidence="1 2" key="1">
    <citation type="submission" date="2015-03" db="EMBL/GenBank/DDBJ databases">
        <title>Luteipulveratus halotolerans sp. nov., a novel actinobacterium (Dermacoccaceae) from Sarawak, Malaysia.</title>
        <authorList>
            <person name="Juboi H."/>
            <person name="Basik A."/>
            <person name="Shamsul S.S."/>
            <person name="Arnold P."/>
            <person name="Schmitt E.K."/>
            <person name="Sanglier J.-J."/>
            <person name="Yeo T."/>
        </authorList>
    </citation>
    <scope>NUCLEOTIDE SEQUENCE [LARGE SCALE GENOMIC DNA]</scope>
    <source>
        <strain evidence="1 2">MN07-A0370</strain>
    </source>
</reference>
<evidence type="ECO:0000313" key="1">
    <source>
        <dbReference type="EMBL" id="AKU14647.1"/>
    </source>
</evidence>
<dbReference type="Proteomes" id="UP000066480">
    <property type="component" value="Chromosome"/>
</dbReference>
<organism evidence="1 2">
    <name type="scientific">Luteipulveratus mongoliensis</name>
    <dbReference type="NCBI Taxonomy" id="571913"/>
    <lineage>
        <taxon>Bacteria</taxon>
        <taxon>Bacillati</taxon>
        <taxon>Actinomycetota</taxon>
        <taxon>Actinomycetes</taxon>
        <taxon>Micrococcales</taxon>
        <taxon>Dermacoccaceae</taxon>
        <taxon>Luteipulveratus</taxon>
    </lineage>
</organism>
<proteinExistence type="predicted"/>
<dbReference type="AlphaFoldDB" id="A0A0K1JD54"/>